<keyword evidence="1" id="KW-1133">Transmembrane helix</keyword>
<dbReference type="AlphaFoldDB" id="A0AAV2ECF6"/>
<protein>
    <submittedName>
        <fullName evidence="2">Uncharacterized protein</fullName>
    </submittedName>
</protein>
<feature type="transmembrane region" description="Helical" evidence="1">
    <location>
        <begin position="50"/>
        <end position="67"/>
    </location>
</feature>
<accession>A0AAV2ECF6</accession>
<evidence type="ECO:0000313" key="3">
    <source>
        <dbReference type="Proteomes" id="UP001497516"/>
    </source>
</evidence>
<dbReference type="EMBL" id="OZ034817">
    <property type="protein sequence ID" value="CAL1383258.1"/>
    <property type="molecule type" value="Genomic_DNA"/>
</dbReference>
<reference evidence="2 3" key="1">
    <citation type="submission" date="2024-04" db="EMBL/GenBank/DDBJ databases">
        <authorList>
            <person name="Fracassetti M."/>
        </authorList>
    </citation>
    <scope>NUCLEOTIDE SEQUENCE [LARGE SCALE GENOMIC DNA]</scope>
</reference>
<keyword evidence="1" id="KW-0812">Transmembrane</keyword>
<proteinExistence type="predicted"/>
<dbReference type="Proteomes" id="UP001497516">
    <property type="component" value="Chromosome 4"/>
</dbReference>
<evidence type="ECO:0000313" key="2">
    <source>
        <dbReference type="EMBL" id="CAL1383258.1"/>
    </source>
</evidence>
<name>A0AAV2ECF6_9ROSI</name>
<keyword evidence="1" id="KW-0472">Membrane</keyword>
<gene>
    <name evidence="2" type="ORF">LTRI10_LOCUS24543</name>
</gene>
<sequence length="89" mass="10165">MEQCRKHTKTPYECALVVFKHLSIFTKVIIDQALMGNFSMPSDEASAANLSGYWCTFLILYLFPTGVRGQKFQALHTLHHQMKKIGMNT</sequence>
<keyword evidence="3" id="KW-1185">Reference proteome</keyword>
<organism evidence="2 3">
    <name type="scientific">Linum trigynum</name>
    <dbReference type="NCBI Taxonomy" id="586398"/>
    <lineage>
        <taxon>Eukaryota</taxon>
        <taxon>Viridiplantae</taxon>
        <taxon>Streptophyta</taxon>
        <taxon>Embryophyta</taxon>
        <taxon>Tracheophyta</taxon>
        <taxon>Spermatophyta</taxon>
        <taxon>Magnoliopsida</taxon>
        <taxon>eudicotyledons</taxon>
        <taxon>Gunneridae</taxon>
        <taxon>Pentapetalae</taxon>
        <taxon>rosids</taxon>
        <taxon>fabids</taxon>
        <taxon>Malpighiales</taxon>
        <taxon>Linaceae</taxon>
        <taxon>Linum</taxon>
    </lineage>
</organism>
<evidence type="ECO:0000256" key="1">
    <source>
        <dbReference type="SAM" id="Phobius"/>
    </source>
</evidence>
<feature type="transmembrane region" description="Helical" evidence="1">
    <location>
        <begin position="12"/>
        <end position="30"/>
    </location>
</feature>